<proteinExistence type="predicted"/>
<dbReference type="PROSITE" id="PS50042">
    <property type="entry name" value="CNMP_BINDING_3"/>
    <property type="match status" value="1"/>
</dbReference>
<gene>
    <name evidence="2" type="ORF">TRIADDRAFT_57343</name>
</gene>
<dbReference type="EMBL" id="DS985246">
    <property type="protein sequence ID" value="EDV23788.1"/>
    <property type="molecule type" value="Genomic_DNA"/>
</dbReference>
<dbReference type="RefSeq" id="XP_002113314.1">
    <property type="nucleotide sequence ID" value="XM_002113278.1"/>
</dbReference>
<dbReference type="OrthoDB" id="10014600at2759"/>
<dbReference type="Proteomes" id="UP000009022">
    <property type="component" value="Unassembled WGS sequence"/>
</dbReference>
<dbReference type="KEGG" id="tad:TRIADDRAFT_57343"/>
<dbReference type="AlphaFoldDB" id="B3RZ65"/>
<protein>
    <recommendedName>
        <fullName evidence="1">Cyclic nucleotide-binding domain-containing protein</fullName>
    </recommendedName>
</protein>
<feature type="domain" description="Cyclic nucleotide-binding" evidence="1">
    <location>
        <begin position="107"/>
        <end position="197"/>
    </location>
</feature>
<sequence>MTGGSKKSSISVTSNNESMLVFNKDIYKSHDAIIITDEARKVMSKGLDEERTEKELRALRDVVAGMKLIHKGMQIIQESLCRVITYERHSAEEVLYRQPWEQFMSCYYILSGTVRMLYEQPTMNVRCGLIHQHFTGEYIGSLALIEDDPIGTGAPLPMRMVIVDACELLRIDQRQFKLTLEAIQERHKKKKIEFMNNTSVVKSLPEADMLRIIPL</sequence>
<dbReference type="eggNOG" id="ENOG502SBE1">
    <property type="taxonomic scope" value="Eukaryota"/>
</dbReference>
<keyword evidence="3" id="KW-1185">Reference proteome</keyword>
<accession>B3RZ65</accession>
<dbReference type="OMA" id="PCEFLRI"/>
<evidence type="ECO:0000259" key="1">
    <source>
        <dbReference type="PROSITE" id="PS50042"/>
    </source>
</evidence>
<dbReference type="InParanoid" id="B3RZ65"/>
<dbReference type="PANTHER" id="PTHR23011:SF41">
    <property type="entry name" value="CYCLIC NUCLEOTIDE-BINDING DOMAIN-CONTAINING PROTEIN"/>
    <property type="match status" value="1"/>
</dbReference>
<dbReference type="SUPFAM" id="SSF51206">
    <property type="entry name" value="cAMP-binding domain-like"/>
    <property type="match status" value="1"/>
</dbReference>
<dbReference type="Gene3D" id="2.60.120.10">
    <property type="entry name" value="Jelly Rolls"/>
    <property type="match status" value="1"/>
</dbReference>
<organism evidence="2 3">
    <name type="scientific">Trichoplax adhaerens</name>
    <name type="common">Trichoplax reptans</name>
    <dbReference type="NCBI Taxonomy" id="10228"/>
    <lineage>
        <taxon>Eukaryota</taxon>
        <taxon>Metazoa</taxon>
        <taxon>Placozoa</taxon>
        <taxon>Uniplacotomia</taxon>
        <taxon>Trichoplacea</taxon>
        <taxon>Trichoplacidae</taxon>
        <taxon>Trichoplax</taxon>
    </lineage>
</organism>
<name>B3RZ65_TRIAD</name>
<evidence type="ECO:0000313" key="2">
    <source>
        <dbReference type="EMBL" id="EDV23788.1"/>
    </source>
</evidence>
<dbReference type="PANTHER" id="PTHR23011">
    <property type="entry name" value="CYCLIC NUCLEOTIDE-BINDING DOMAIN CONTAINING PROTEIN"/>
    <property type="match status" value="1"/>
</dbReference>
<dbReference type="CTD" id="6754527"/>
<dbReference type="InterPro" id="IPR000595">
    <property type="entry name" value="cNMP-bd_dom"/>
</dbReference>
<dbReference type="CDD" id="cd00038">
    <property type="entry name" value="CAP_ED"/>
    <property type="match status" value="1"/>
</dbReference>
<evidence type="ECO:0000313" key="3">
    <source>
        <dbReference type="Proteomes" id="UP000009022"/>
    </source>
</evidence>
<dbReference type="STRING" id="10228.B3RZ65"/>
<dbReference type="InterPro" id="IPR018490">
    <property type="entry name" value="cNMP-bd_dom_sf"/>
</dbReference>
<dbReference type="PhylomeDB" id="B3RZ65"/>
<reference evidence="2 3" key="1">
    <citation type="journal article" date="2008" name="Nature">
        <title>The Trichoplax genome and the nature of placozoans.</title>
        <authorList>
            <person name="Srivastava M."/>
            <person name="Begovic E."/>
            <person name="Chapman J."/>
            <person name="Putnam N.H."/>
            <person name="Hellsten U."/>
            <person name="Kawashima T."/>
            <person name="Kuo A."/>
            <person name="Mitros T."/>
            <person name="Salamov A."/>
            <person name="Carpenter M.L."/>
            <person name="Signorovitch A.Y."/>
            <person name="Moreno M.A."/>
            <person name="Kamm K."/>
            <person name="Grimwood J."/>
            <person name="Schmutz J."/>
            <person name="Shapiro H."/>
            <person name="Grigoriev I.V."/>
            <person name="Buss L.W."/>
            <person name="Schierwater B."/>
            <person name="Dellaporta S.L."/>
            <person name="Rokhsar D.S."/>
        </authorList>
    </citation>
    <scope>NUCLEOTIDE SEQUENCE [LARGE SCALE GENOMIC DNA]</scope>
    <source>
        <strain evidence="2 3">Grell-BS-1999</strain>
    </source>
</reference>
<dbReference type="HOGENOM" id="CLU_1284774_0_0_1"/>
<dbReference type="InterPro" id="IPR014710">
    <property type="entry name" value="RmlC-like_jellyroll"/>
</dbReference>
<dbReference type="GeneID" id="6754527"/>